<sequence length="370" mass="41242">MENHREITTVQAATILISTIIGVGVLPLPLFAVRGGGSGAPLVTLAGIILAAIGLFIITILGTRHPQKTIITYGEDIVGKWIGKMCSMIVIFFFVILSALAAREFGEVVVSAVLRETPLEVTVFVMLLIACLSVRYNINTFAYIHNFYVPAILGPVLIIVAFSLKNANPLYLRPLIENDFYSMAKGMLTIAALFQGSFIVTMIIPFMKNPKKAIKASFWGIFISGGVYLLIVIATIAVFGTEEIKQIFWPTLELARTTALPGNILQRLDVIFLAVWVTAVFTTLFSSYYFTIYSIKQMAKLKDHRMLSFFMMPFVFFLAMLPQNILQLYDVIQIAGRAGLLITILYPAMLLAMDLFRSRRRREKSDVQES</sequence>
<feature type="transmembrane region" description="Helical" evidence="8">
    <location>
        <begin position="147"/>
        <end position="164"/>
    </location>
</feature>
<dbReference type="PIRSF" id="PIRSF006060">
    <property type="entry name" value="AA_transporter"/>
    <property type="match status" value="1"/>
</dbReference>
<feature type="transmembrane region" description="Helical" evidence="8">
    <location>
        <begin position="218"/>
        <end position="240"/>
    </location>
</feature>
<accession>A0A561CE09</accession>
<keyword evidence="4" id="KW-0309">Germination</keyword>
<evidence type="ECO:0000313" key="10">
    <source>
        <dbReference type="Proteomes" id="UP000319671"/>
    </source>
</evidence>
<feature type="transmembrane region" description="Helical" evidence="8">
    <location>
        <begin position="121"/>
        <end position="138"/>
    </location>
</feature>
<feature type="transmembrane region" description="Helical" evidence="8">
    <location>
        <begin position="270"/>
        <end position="295"/>
    </location>
</feature>
<evidence type="ECO:0000256" key="3">
    <source>
        <dbReference type="ARBA" id="ARBA00022448"/>
    </source>
</evidence>
<dbReference type="Gene3D" id="1.20.1740.10">
    <property type="entry name" value="Amino acid/polyamine transporter I"/>
    <property type="match status" value="1"/>
</dbReference>
<feature type="transmembrane region" description="Helical" evidence="8">
    <location>
        <begin position="39"/>
        <end position="61"/>
    </location>
</feature>
<evidence type="ECO:0000256" key="7">
    <source>
        <dbReference type="ARBA" id="ARBA00023136"/>
    </source>
</evidence>
<reference evidence="9 10" key="1">
    <citation type="submission" date="2019-06" db="EMBL/GenBank/DDBJ databases">
        <title>Sorghum-associated microbial communities from plants grown in Nebraska, USA.</title>
        <authorList>
            <person name="Schachtman D."/>
        </authorList>
    </citation>
    <scope>NUCLEOTIDE SEQUENCE [LARGE SCALE GENOMIC DNA]</scope>
    <source>
        <strain evidence="9 10">2482</strain>
    </source>
</reference>
<evidence type="ECO:0000256" key="2">
    <source>
        <dbReference type="ARBA" id="ARBA00007998"/>
    </source>
</evidence>
<keyword evidence="5 8" id="KW-0812">Transmembrane</keyword>
<dbReference type="EMBL" id="VIVN01000028">
    <property type="protein sequence ID" value="TWD89200.1"/>
    <property type="molecule type" value="Genomic_DNA"/>
</dbReference>
<organism evidence="9 10">
    <name type="scientific">Neobacillus bataviensis</name>
    <dbReference type="NCBI Taxonomy" id="220685"/>
    <lineage>
        <taxon>Bacteria</taxon>
        <taxon>Bacillati</taxon>
        <taxon>Bacillota</taxon>
        <taxon>Bacilli</taxon>
        <taxon>Bacillales</taxon>
        <taxon>Bacillaceae</taxon>
        <taxon>Neobacillus</taxon>
    </lineage>
</organism>
<feature type="transmembrane region" description="Helical" evidence="8">
    <location>
        <begin position="338"/>
        <end position="356"/>
    </location>
</feature>
<dbReference type="PANTHER" id="PTHR34975:SF2">
    <property type="entry name" value="SPORE GERMINATION PROTEIN A2"/>
    <property type="match status" value="1"/>
</dbReference>
<feature type="transmembrane region" description="Helical" evidence="8">
    <location>
        <begin position="81"/>
        <end position="101"/>
    </location>
</feature>
<evidence type="ECO:0000256" key="6">
    <source>
        <dbReference type="ARBA" id="ARBA00022989"/>
    </source>
</evidence>
<dbReference type="GO" id="GO:0009847">
    <property type="term" value="P:spore germination"/>
    <property type="evidence" value="ECO:0007669"/>
    <property type="project" value="InterPro"/>
</dbReference>
<evidence type="ECO:0000313" key="9">
    <source>
        <dbReference type="EMBL" id="TWD89200.1"/>
    </source>
</evidence>
<evidence type="ECO:0000256" key="8">
    <source>
        <dbReference type="SAM" id="Phobius"/>
    </source>
</evidence>
<keyword evidence="10" id="KW-1185">Reference proteome</keyword>
<name>A0A561CE09_9BACI</name>
<comment type="subcellular location">
    <subcellularLocation>
        <location evidence="1">Membrane</location>
        <topology evidence="1">Multi-pass membrane protein</topology>
    </subcellularLocation>
</comment>
<dbReference type="RefSeq" id="WP_144568667.1">
    <property type="nucleotide sequence ID" value="NZ_VIVN01000028.1"/>
</dbReference>
<evidence type="ECO:0000256" key="4">
    <source>
        <dbReference type="ARBA" id="ARBA00022544"/>
    </source>
</evidence>
<dbReference type="PANTHER" id="PTHR34975">
    <property type="entry name" value="SPORE GERMINATION PROTEIN A2"/>
    <property type="match status" value="1"/>
</dbReference>
<feature type="transmembrane region" description="Helical" evidence="8">
    <location>
        <begin position="12"/>
        <end position="33"/>
    </location>
</feature>
<dbReference type="Proteomes" id="UP000319671">
    <property type="component" value="Unassembled WGS sequence"/>
</dbReference>
<dbReference type="Pfam" id="PF03845">
    <property type="entry name" value="Spore_permease"/>
    <property type="match status" value="1"/>
</dbReference>
<feature type="transmembrane region" description="Helical" evidence="8">
    <location>
        <begin position="307"/>
        <end position="326"/>
    </location>
</feature>
<evidence type="ECO:0000256" key="1">
    <source>
        <dbReference type="ARBA" id="ARBA00004141"/>
    </source>
</evidence>
<feature type="transmembrane region" description="Helical" evidence="8">
    <location>
        <begin position="184"/>
        <end position="206"/>
    </location>
</feature>
<evidence type="ECO:0000256" key="5">
    <source>
        <dbReference type="ARBA" id="ARBA00022692"/>
    </source>
</evidence>
<keyword evidence="3" id="KW-0813">Transport</keyword>
<dbReference type="GO" id="GO:0016020">
    <property type="term" value="C:membrane"/>
    <property type="evidence" value="ECO:0007669"/>
    <property type="project" value="UniProtKB-SubCell"/>
</dbReference>
<keyword evidence="6 8" id="KW-1133">Transmembrane helix</keyword>
<gene>
    <name evidence="9" type="ORF">FB550_12853</name>
</gene>
<dbReference type="AlphaFoldDB" id="A0A561CE09"/>
<keyword evidence="7 8" id="KW-0472">Membrane</keyword>
<dbReference type="NCBIfam" id="TIGR00912">
    <property type="entry name" value="2A0309"/>
    <property type="match status" value="1"/>
</dbReference>
<proteinExistence type="inferred from homology"/>
<protein>
    <submittedName>
        <fullName evidence="9">Spore germination protein</fullName>
    </submittedName>
</protein>
<comment type="similarity">
    <text evidence="2">Belongs to the amino acid-polyamine-organocation (APC) superfamily. Spore germination protein (SGP) (TC 2.A.3.9) family.</text>
</comment>
<comment type="caution">
    <text evidence="9">The sequence shown here is derived from an EMBL/GenBank/DDBJ whole genome shotgun (WGS) entry which is preliminary data.</text>
</comment>
<dbReference type="InterPro" id="IPR004761">
    <property type="entry name" value="Spore_GerAB"/>
</dbReference>